<dbReference type="PRINTS" id="PR00039">
    <property type="entry name" value="HTHLYSR"/>
</dbReference>
<evidence type="ECO:0000256" key="1">
    <source>
        <dbReference type="ARBA" id="ARBA00009437"/>
    </source>
</evidence>
<keyword evidence="2" id="KW-0805">Transcription regulation</keyword>
<dbReference type="PROSITE" id="PS50931">
    <property type="entry name" value="HTH_LYSR"/>
    <property type="match status" value="1"/>
</dbReference>
<keyword evidence="7" id="KW-1185">Reference proteome</keyword>
<name>A0ABW8NMJ0_9GAMM</name>
<comment type="similarity">
    <text evidence="1">Belongs to the LysR transcriptional regulatory family.</text>
</comment>
<accession>A0ABW8NMJ0</accession>
<dbReference type="EMBL" id="JBBKTX010000026">
    <property type="protein sequence ID" value="MFK4754205.1"/>
    <property type="molecule type" value="Genomic_DNA"/>
</dbReference>
<keyword evidence="4" id="KW-0804">Transcription</keyword>
<dbReference type="InterPro" id="IPR036388">
    <property type="entry name" value="WH-like_DNA-bd_sf"/>
</dbReference>
<keyword evidence="3" id="KW-0238">DNA-binding</keyword>
<organism evidence="6 7">
    <name type="scientific">Oceanobacter antarcticus</name>
    <dbReference type="NCBI Taxonomy" id="3133425"/>
    <lineage>
        <taxon>Bacteria</taxon>
        <taxon>Pseudomonadati</taxon>
        <taxon>Pseudomonadota</taxon>
        <taxon>Gammaproteobacteria</taxon>
        <taxon>Oceanospirillales</taxon>
        <taxon>Oceanospirillaceae</taxon>
        <taxon>Oceanobacter</taxon>
    </lineage>
</organism>
<dbReference type="PANTHER" id="PTHR30126">
    <property type="entry name" value="HTH-TYPE TRANSCRIPTIONAL REGULATOR"/>
    <property type="match status" value="1"/>
</dbReference>
<evidence type="ECO:0000313" key="7">
    <source>
        <dbReference type="Proteomes" id="UP001620597"/>
    </source>
</evidence>
<dbReference type="SUPFAM" id="SSF46785">
    <property type="entry name" value="Winged helix' DNA-binding domain"/>
    <property type="match status" value="1"/>
</dbReference>
<evidence type="ECO:0000256" key="2">
    <source>
        <dbReference type="ARBA" id="ARBA00023015"/>
    </source>
</evidence>
<protein>
    <submittedName>
        <fullName evidence="6">LysR family transcriptional regulator</fullName>
    </submittedName>
</protein>
<dbReference type="Gene3D" id="1.10.10.10">
    <property type="entry name" value="Winged helix-like DNA-binding domain superfamily/Winged helix DNA-binding domain"/>
    <property type="match status" value="1"/>
</dbReference>
<feature type="domain" description="HTH lysR-type" evidence="5">
    <location>
        <begin position="1"/>
        <end position="58"/>
    </location>
</feature>
<evidence type="ECO:0000256" key="3">
    <source>
        <dbReference type="ARBA" id="ARBA00023125"/>
    </source>
</evidence>
<evidence type="ECO:0000313" key="6">
    <source>
        <dbReference type="EMBL" id="MFK4754205.1"/>
    </source>
</evidence>
<sequence>MNPNLLKQLAMVVKQGSISAAAEQLFITQPTLTRSLQQLEMRVGAPVLARTRYGMIPTEIGARLAQIGERILAETEQGDEVIRQWHSGYDNQFAIGIDPLWEYATVAEMTSGFLSQNRYVFHCRVGSAATQIEWMQGGELDFLLAPAHLSVAHASGSQGALQREVVFRDRSGVFVGKQSRLLGSQQPISPDVLEQQRWLIAGASAGFLSGVEDPAAQQAARIAFTGGIRSVIHLLNTTSMLVRLPARLALMTTEIDPQQMIQVEGQTSARRDIALWSRRQDSERPDSQKVREFIRDWVTGLDHSVGEFGLDL</sequence>
<dbReference type="InterPro" id="IPR000847">
    <property type="entry name" value="LysR_HTH_N"/>
</dbReference>
<dbReference type="PANTHER" id="PTHR30126:SF40">
    <property type="entry name" value="HTH-TYPE TRANSCRIPTIONAL REGULATOR GLTR"/>
    <property type="match status" value="1"/>
</dbReference>
<dbReference type="InterPro" id="IPR036390">
    <property type="entry name" value="WH_DNA-bd_sf"/>
</dbReference>
<proteinExistence type="inferred from homology"/>
<evidence type="ECO:0000259" key="5">
    <source>
        <dbReference type="PROSITE" id="PS50931"/>
    </source>
</evidence>
<comment type="caution">
    <text evidence="6">The sequence shown here is derived from an EMBL/GenBank/DDBJ whole genome shotgun (WGS) entry which is preliminary data.</text>
</comment>
<reference evidence="6 7" key="1">
    <citation type="submission" date="2024-03" db="EMBL/GenBank/DDBJ databases">
        <title>High-quality draft genome sequence of Oceanobacter sp. wDCs-4.</title>
        <authorList>
            <person name="Dong C."/>
        </authorList>
    </citation>
    <scope>NUCLEOTIDE SEQUENCE [LARGE SCALE GENOMIC DNA]</scope>
    <source>
        <strain evidence="7">wDCs-4</strain>
    </source>
</reference>
<gene>
    <name evidence="6" type="ORF">WG929_17470</name>
</gene>
<dbReference type="RefSeq" id="WP_369855769.1">
    <property type="nucleotide sequence ID" value="NZ_JBBKTX010000026.1"/>
</dbReference>
<dbReference type="Pfam" id="PF00126">
    <property type="entry name" value="HTH_1"/>
    <property type="match status" value="1"/>
</dbReference>
<dbReference type="SUPFAM" id="SSF53850">
    <property type="entry name" value="Periplasmic binding protein-like II"/>
    <property type="match status" value="1"/>
</dbReference>
<evidence type="ECO:0000256" key="4">
    <source>
        <dbReference type="ARBA" id="ARBA00023163"/>
    </source>
</evidence>
<dbReference type="Proteomes" id="UP001620597">
    <property type="component" value="Unassembled WGS sequence"/>
</dbReference>
<dbReference type="Gene3D" id="3.40.190.290">
    <property type="match status" value="1"/>
</dbReference>